<dbReference type="Pfam" id="PF13966">
    <property type="entry name" value="zf-RVT"/>
    <property type="match status" value="1"/>
</dbReference>
<dbReference type="InterPro" id="IPR000477">
    <property type="entry name" value="RT_dom"/>
</dbReference>
<dbReference type="OrthoDB" id="786357at2759"/>
<dbReference type="Pfam" id="PF00078">
    <property type="entry name" value="RVT_1"/>
    <property type="match status" value="1"/>
</dbReference>
<dbReference type="EMBL" id="PQIB02000002">
    <property type="protein sequence ID" value="RLN35951.1"/>
    <property type="molecule type" value="Genomic_DNA"/>
</dbReference>
<dbReference type="CDD" id="cd01650">
    <property type="entry name" value="RT_nLTR_like"/>
    <property type="match status" value="1"/>
</dbReference>
<proteinExistence type="predicted"/>
<dbReference type="InterPro" id="IPR052343">
    <property type="entry name" value="Retrotransposon-Effector_Assoc"/>
</dbReference>
<dbReference type="PROSITE" id="PS50878">
    <property type="entry name" value="RT_POL"/>
    <property type="match status" value="1"/>
</dbReference>
<keyword evidence="4" id="KW-1185">Reference proteome</keyword>
<organism evidence="3 4">
    <name type="scientific">Panicum miliaceum</name>
    <name type="common">Proso millet</name>
    <name type="synonym">Broomcorn millet</name>
    <dbReference type="NCBI Taxonomy" id="4540"/>
    <lineage>
        <taxon>Eukaryota</taxon>
        <taxon>Viridiplantae</taxon>
        <taxon>Streptophyta</taxon>
        <taxon>Embryophyta</taxon>
        <taxon>Tracheophyta</taxon>
        <taxon>Spermatophyta</taxon>
        <taxon>Magnoliopsida</taxon>
        <taxon>Liliopsida</taxon>
        <taxon>Poales</taxon>
        <taxon>Poaceae</taxon>
        <taxon>PACMAD clade</taxon>
        <taxon>Panicoideae</taxon>
        <taxon>Panicodae</taxon>
        <taxon>Paniceae</taxon>
        <taxon>Panicinae</taxon>
        <taxon>Panicum</taxon>
        <taxon>Panicum sect. Panicum</taxon>
    </lineage>
</organism>
<dbReference type="InterPro" id="IPR043502">
    <property type="entry name" value="DNA/RNA_pol_sf"/>
</dbReference>
<dbReference type="Proteomes" id="UP000275267">
    <property type="component" value="Unassembled WGS sequence"/>
</dbReference>
<dbReference type="STRING" id="4540.A0A3L6TCF9"/>
<evidence type="ECO:0000313" key="3">
    <source>
        <dbReference type="EMBL" id="RLN35951.1"/>
    </source>
</evidence>
<accession>A0A3L6TCF9</accession>
<dbReference type="AlphaFoldDB" id="A0A3L6TCF9"/>
<protein>
    <recommendedName>
        <fullName evidence="2">Reverse transcriptase domain-containing protein</fullName>
    </recommendedName>
</protein>
<dbReference type="SUPFAM" id="SSF56672">
    <property type="entry name" value="DNA/RNA polymerases"/>
    <property type="match status" value="1"/>
</dbReference>
<dbReference type="PANTHER" id="PTHR46890">
    <property type="entry name" value="NON-LTR RETROLELEMENT REVERSE TRANSCRIPTASE-LIKE PROTEIN-RELATED"/>
    <property type="match status" value="1"/>
</dbReference>
<sequence>MWEREDSLEAEIEMAWKESGQKTCLGSISKSLHEVMRALKGWSKEKFSSIRKELEELRKKLAEMQSVNDEESNVQVKNTINRMNEILYREEMMWLQRSRISWLQEGDRNTKFFHQKAQWRARKNKIKGLRNDDGFWCTEPQEMASMAKMFFENLYERDDQVLPDEMVQLFEQKVSAEMNEALCKDFSEEEIAYAMFQIGPLKAPSPDGFPARFFQRNWGLMKEDIVRAVQEFFRTGDMPQGVNDTAIVLIPKSLHPEKLSEFRPISLCNVIYKVVSKCLVNRMRPLLQDLISPNQSAFVPGRLITDNAIIAFECIHAIQQSSLERNNFCVYKLDLSKGYDRVDWSLLEKVLLKMGFHSTWVRWVMSCVSTVRYSIRLNGVQLEPFSPTCGLRQGDPLSPYLFLFVADAISVALRKEIQEGQLEELKITRRAPGVSHLLFADDALVFFKATADQASWVKELLHRFEKCTGQKLSPAKCSLLTRENIDEECREQIRLILGVENVNFEPKYLGLPAPDDRQKRERFQPFRERFGKRVPAWSEKLLSAAGKEVLIKAVAQAIPTYIMSVFQMTKTFCEDLACGVRNYWWGDGDGVRKTHWMAWDKFTRSKSKGGLGFRDFEVFNQALLSRQAWRLLEFPESLYARLMKAVYYPNGDLCNTAFPTHVSLVWRSIMFGLELLKKGVIWRIGNGEKIKIWQRNWIPRGVSLKPAGKRSSCRLKWVSQLIDINTKGWDAEVLKRYFFDHDVEEITKIKIPWSPMEDTIAWHYEKTGCFTVRSAYRLAMQLRDLEGGMPGSSSRPDGARPIWKKLWTLPIPQKVKIFAWRLIHKGLATRANKQARRLDELNICEVCGREEEDEHHAVIRCNLATSLRAEMRKVWLLPEEEKLINTGPEWLLELINNLDGQSAGRLLLLFWRSWFAMK</sequence>
<evidence type="ECO:0000313" key="4">
    <source>
        <dbReference type="Proteomes" id="UP000275267"/>
    </source>
</evidence>
<dbReference type="PANTHER" id="PTHR46890:SF48">
    <property type="entry name" value="RNA-DIRECTED DNA POLYMERASE"/>
    <property type="match status" value="1"/>
</dbReference>
<evidence type="ECO:0000259" key="2">
    <source>
        <dbReference type="PROSITE" id="PS50878"/>
    </source>
</evidence>
<gene>
    <name evidence="3" type="ORF">C2845_PM03G26230</name>
</gene>
<dbReference type="InterPro" id="IPR026960">
    <property type="entry name" value="RVT-Znf"/>
</dbReference>
<name>A0A3L6TCF9_PANMI</name>
<reference evidence="4" key="1">
    <citation type="journal article" date="2019" name="Nat. Commun.">
        <title>The genome of broomcorn millet.</title>
        <authorList>
            <person name="Zou C."/>
            <person name="Miki D."/>
            <person name="Li D."/>
            <person name="Tang Q."/>
            <person name="Xiao L."/>
            <person name="Rajput S."/>
            <person name="Deng P."/>
            <person name="Jia W."/>
            <person name="Huang R."/>
            <person name="Zhang M."/>
            <person name="Sun Y."/>
            <person name="Hu J."/>
            <person name="Fu X."/>
            <person name="Schnable P.S."/>
            <person name="Li F."/>
            <person name="Zhang H."/>
            <person name="Feng B."/>
            <person name="Zhu X."/>
            <person name="Liu R."/>
            <person name="Schnable J.C."/>
            <person name="Zhu J.-K."/>
            <person name="Zhang H."/>
        </authorList>
    </citation>
    <scope>NUCLEOTIDE SEQUENCE [LARGE SCALE GENOMIC DNA]</scope>
</reference>
<keyword evidence="1" id="KW-0175">Coiled coil</keyword>
<feature type="coiled-coil region" evidence="1">
    <location>
        <begin position="47"/>
        <end position="74"/>
    </location>
</feature>
<evidence type="ECO:0000256" key="1">
    <source>
        <dbReference type="SAM" id="Coils"/>
    </source>
</evidence>
<feature type="domain" description="Reverse transcriptase" evidence="2">
    <location>
        <begin position="231"/>
        <end position="501"/>
    </location>
</feature>
<comment type="caution">
    <text evidence="3">The sequence shown here is derived from an EMBL/GenBank/DDBJ whole genome shotgun (WGS) entry which is preliminary data.</text>
</comment>